<dbReference type="EMBL" id="JAWPEI010000001">
    <property type="protein sequence ID" value="KAK4738091.1"/>
    <property type="molecule type" value="Genomic_DNA"/>
</dbReference>
<accession>A0AAV9MJZ1</accession>
<reference evidence="1 2" key="1">
    <citation type="submission" date="2023-10" db="EMBL/GenBank/DDBJ databases">
        <title>Genome-Wide Identification Analysis in wild type Solanum Pinnatisectum Reveals Some Genes Defensing Phytophthora Infestans.</title>
        <authorList>
            <person name="Sun C."/>
        </authorList>
    </citation>
    <scope>NUCLEOTIDE SEQUENCE [LARGE SCALE GENOMIC DNA]</scope>
    <source>
        <strain evidence="1">LQN</strain>
        <tissue evidence="1">Leaf</tissue>
    </source>
</reference>
<name>A0AAV9MJZ1_9SOLN</name>
<protein>
    <submittedName>
        <fullName evidence="1">Uncharacterized protein</fullName>
    </submittedName>
</protein>
<evidence type="ECO:0000313" key="1">
    <source>
        <dbReference type="EMBL" id="KAK4738091.1"/>
    </source>
</evidence>
<proteinExistence type="predicted"/>
<sequence>MKENGAIRLLLPFLTESRNTKIRNGALNLIYVLSNDMQGGELMEQLEQMHLNTLITSYHHHP</sequence>
<comment type="caution">
    <text evidence="1">The sequence shown here is derived from an EMBL/GenBank/DDBJ whole genome shotgun (WGS) entry which is preliminary data.</text>
</comment>
<evidence type="ECO:0000313" key="2">
    <source>
        <dbReference type="Proteomes" id="UP001311915"/>
    </source>
</evidence>
<keyword evidence="2" id="KW-1185">Reference proteome</keyword>
<gene>
    <name evidence="1" type="ORF">R3W88_001788</name>
</gene>
<organism evidence="1 2">
    <name type="scientific">Solanum pinnatisectum</name>
    <name type="common">tansyleaf nightshade</name>
    <dbReference type="NCBI Taxonomy" id="50273"/>
    <lineage>
        <taxon>Eukaryota</taxon>
        <taxon>Viridiplantae</taxon>
        <taxon>Streptophyta</taxon>
        <taxon>Embryophyta</taxon>
        <taxon>Tracheophyta</taxon>
        <taxon>Spermatophyta</taxon>
        <taxon>Magnoliopsida</taxon>
        <taxon>eudicotyledons</taxon>
        <taxon>Gunneridae</taxon>
        <taxon>Pentapetalae</taxon>
        <taxon>asterids</taxon>
        <taxon>lamiids</taxon>
        <taxon>Solanales</taxon>
        <taxon>Solanaceae</taxon>
        <taxon>Solanoideae</taxon>
        <taxon>Solaneae</taxon>
        <taxon>Solanum</taxon>
    </lineage>
</organism>
<dbReference type="Proteomes" id="UP001311915">
    <property type="component" value="Unassembled WGS sequence"/>
</dbReference>
<dbReference type="AlphaFoldDB" id="A0AAV9MJZ1"/>